<feature type="region of interest" description="Disordered" evidence="1">
    <location>
        <begin position="897"/>
        <end position="973"/>
    </location>
</feature>
<evidence type="ECO:0000313" key="3">
    <source>
        <dbReference type="Proteomes" id="UP000001798"/>
    </source>
</evidence>
<proteinExistence type="predicted"/>
<gene>
    <name evidence="2" type="ORF">BCIN_04g01100</name>
</gene>
<accession>A0A384JE72</accession>
<dbReference type="VEuPathDB" id="FungiDB:Bcin04g01100"/>
<feature type="compositionally biased region" description="Basic and acidic residues" evidence="1">
    <location>
        <begin position="964"/>
        <end position="973"/>
    </location>
</feature>
<dbReference type="Proteomes" id="UP000001798">
    <property type="component" value="Chromosome 4"/>
</dbReference>
<reference evidence="2 3" key="2">
    <citation type="journal article" date="2012" name="Eukaryot. Cell">
        <title>Genome update of Botrytis cinerea strains B05.10 and T4.</title>
        <authorList>
            <person name="Staats M."/>
            <person name="van Kan J.A."/>
        </authorList>
    </citation>
    <scope>NUCLEOTIDE SEQUENCE [LARGE SCALE GENOMIC DNA]</scope>
    <source>
        <strain evidence="2 3">B05.10</strain>
    </source>
</reference>
<protein>
    <submittedName>
        <fullName evidence="2">Uncharacterized protein</fullName>
    </submittedName>
</protein>
<dbReference type="GeneID" id="5431437"/>
<dbReference type="EMBL" id="CP009808">
    <property type="protein sequence ID" value="ATZ48896.1"/>
    <property type="molecule type" value="Genomic_DNA"/>
</dbReference>
<reference evidence="2 3" key="3">
    <citation type="journal article" date="2017" name="Mol. Plant Pathol.">
        <title>A gapless genome sequence of the fungus Botrytis cinerea.</title>
        <authorList>
            <person name="Van Kan J.A."/>
            <person name="Stassen J.H."/>
            <person name="Mosbach A."/>
            <person name="Van Der Lee T.A."/>
            <person name="Faino L."/>
            <person name="Farmer A.D."/>
            <person name="Papasotiriou D.G."/>
            <person name="Zhou S."/>
            <person name="Seidl M.F."/>
            <person name="Cottam E."/>
            <person name="Edel D."/>
            <person name="Hahn M."/>
            <person name="Schwartz D.C."/>
            <person name="Dietrich R.A."/>
            <person name="Widdison S."/>
            <person name="Scalliet G."/>
        </authorList>
    </citation>
    <scope>NUCLEOTIDE SEQUENCE [LARGE SCALE GENOMIC DNA]</scope>
    <source>
        <strain evidence="2 3">B05.10</strain>
    </source>
</reference>
<dbReference type="RefSeq" id="XP_001550936.2">
    <property type="nucleotide sequence ID" value="XM_001550886.2"/>
</dbReference>
<evidence type="ECO:0000256" key="1">
    <source>
        <dbReference type="SAM" id="MobiDB-lite"/>
    </source>
</evidence>
<feature type="compositionally biased region" description="Basic residues" evidence="1">
    <location>
        <begin position="897"/>
        <end position="911"/>
    </location>
</feature>
<feature type="compositionally biased region" description="Basic residues" evidence="1">
    <location>
        <begin position="953"/>
        <end position="963"/>
    </location>
</feature>
<name>A0A384JE72_BOTFB</name>
<feature type="compositionally biased region" description="Pro residues" evidence="1">
    <location>
        <begin position="935"/>
        <end position="946"/>
    </location>
</feature>
<evidence type="ECO:0000313" key="2">
    <source>
        <dbReference type="EMBL" id="ATZ48896.1"/>
    </source>
</evidence>
<dbReference type="AlphaFoldDB" id="A0A384JE72"/>
<dbReference type="OrthoDB" id="3552669at2759"/>
<dbReference type="KEGG" id="bfu:BCIN_04g01100"/>
<sequence length="973" mass="110659">MQFPSFLPYSYIQEPSSNTTFFTLTSNSFRIFGPLFNKLFSYITLSTFKKVVINLNFIMTDGGSNDPFESDLSDQSRSPAPEEVSVTQFSDLQFQHMQHNAVITVGDQGLSDMLHTFEAIQQLPQEEQNTKFIEFKAWAESQKAKACTLTEMSMDTILRDELHLKANVTTKQMKIDNKDTLARVEKTRALRQKAIDRIAQYWKESRKGISFATILFMAYGTKFQNVLIKLAKMADPEAVLEVVNGELIRRMTSPPKPGVRVNMHLTPSEFKNALKILDAKQVNKAFEWDDEKRRELGLRYNMVGMLGEASIDYSEDAPPVGDSVIEFSAVPSPPPNEEVIANLERWARLGVPVVDEDKKPLQECLMDKVVRKLAAPLGSDEEEDVTHPNACKCTAETLESKDWFLTLEEKYVAKQIGWMAMVELVPIMPNDTCNYHLHQLANVLGLKATRVLRNILIHRLNTVYKRRNRIDDVRIHDNYFSWFKPSFEASEVRKSRLLGVLKFQPIKPDAGEPKIVQTPVAGLTVVHQTGVSRPKAGEPELTIAKAQYSNFVDHSVKMYCHHNRYENQGLGFAHHCYYAPWQQACRQDLKLWREATRQRMDQEFRLITVPFPALIIQWDEGYDHTFVHGNARELYSKSDFKLADHLTAYIVHSIAKGKMTSDTEVLHGKVNLSAQGNTTWRNLAATTLGKSNVMFEKGYFHDITPKRKYQGYVNLIACDELVLSRNKSWALVAGGNFTTIQPYENATGDDPFAATIVPYTAIKRKNDGTLEPMLENGMKYQDLKDAHSKLKPIFDKNVTNGGQYEIPGFPVECHLTTENPVEQALVGGLPWNDQSVLNEAAELLALTDEQFNEWYQGTRSAQVQEQYERAFSDVVSKERAYGEKSYYNVAETEPVAGKKRKYVSASKKRKHISADEEGDILDISSDSNIEEDTRPPPQPPQSPRTPSPVSTSRVKKRRRKHSRMDKAINNEDD</sequence>
<keyword evidence="3" id="KW-1185">Reference proteome</keyword>
<organism evidence="2 3">
    <name type="scientific">Botryotinia fuckeliana (strain B05.10)</name>
    <name type="common">Noble rot fungus</name>
    <name type="synonym">Botrytis cinerea</name>
    <dbReference type="NCBI Taxonomy" id="332648"/>
    <lineage>
        <taxon>Eukaryota</taxon>
        <taxon>Fungi</taxon>
        <taxon>Dikarya</taxon>
        <taxon>Ascomycota</taxon>
        <taxon>Pezizomycotina</taxon>
        <taxon>Leotiomycetes</taxon>
        <taxon>Helotiales</taxon>
        <taxon>Sclerotiniaceae</taxon>
        <taxon>Botrytis</taxon>
    </lineage>
</organism>
<reference evidence="2 3" key="1">
    <citation type="journal article" date="2011" name="PLoS Genet.">
        <title>Genomic analysis of the necrotrophic fungal pathogens Sclerotinia sclerotiorum and Botrytis cinerea.</title>
        <authorList>
            <person name="Amselem J."/>
            <person name="Cuomo C.A."/>
            <person name="van Kan J.A."/>
            <person name="Viaud M."/>
            <person name="Benito E.P."/>
            <person name="Couloux A."/>
            <person name="Coutinho P.M."/>
            <person name="de Vries R.P."/>
            <person name="Dyer P.S."/>
            <person name="Fillinger S."/>
            <person name="Fournier E."/>
            <person name="Gout L."/>
            <person name="Hahn M."/>
            <person name="Kohn L."/>
            <person name="Lapalu N."/>
            <person name="Plummer K.M."/>
            <person name="Pradier J.M."/>
            <person name="Quevillon E."/>
            <person name="Sharon A."/>
            <person name="Simon A."/>
            <person name="ten Have A."/>
            <person name="Tudzynski B."/>
            <person name="Tudzynski P."/>
            <person name="Wincker P."/>
            <person name="Andrew M."/>
            <person name="Anthouard V."/>
            <person name="Beever R.E."/>
            <person name="Beffa R."/>
            <person name="Benoit I."/>
            <person name="Bouzid O."/>
            <person name="Brault B."/>
            <person name="Chen Z."/>
            <person name="Choquer M."/>
            <person name="Collemare J."/>
            <person name="Cotton P."/>
            <person name="Danchin E.G."/>
            <person name="Da Silva C."/>
            <person name="Gautier A."/>
            <person name="Giraud C."/>
            <person name="Giraud T."/>
            <person name="Gonzalez C."/>
            <person name="Grossetete S."/>
            <person name="Guldener U."/>
            <person name="Henrissat B."/>
            <person name="Howlett B.J."/>
            <person name="Kodira C."/>
            <person name="Kretschmer M."/>
            <person name="Lappartient A."/>
            <person name="Leroch M."/>
            <person name="Levis C."/>
            <person name="Mauceli E."/>
            <person name="Neuveglise C."/>
            <person name="Oeser B."/>
            <person name="Pearson M."/>
            <person name="Poulain J."/>
            <person name="Poussereau N."/>
            <person name="Quesneville H."/>
            <person name="Rascle C."/>
            <person name="Schumacher J."/>
            <person name="Segurens B."/>
            <person name="Sexton A."/>
            <person name="Silva E."/>
            <person name="Sirven C."/>
            <person name="Soanes D.M."/>
            <person name="Talbot N.J."/>
            <person name="Templeton M."/>
            <person name="Yandava C."/>
            <person name="Yarden O."/>
            <person name="Zeng Q."/>
            <person name="Rollins J.A."/>
            <person name="Lebrun M.H."/>
            <person name="Dickman M."/>
        </authorList>
    </citation>
    <scope>NUCLEOTIDE SEQUENCE [LARGE SCALE GENOMIC DNA]</scope>
    <source>
        <strain evidence="2 3">B05.10</strain>
    </source>
</reference>